<organism evidence="4">
    <name type="scientific">Cyanothece sp. (strain PCC 7425 / ATCC 29141)</name>
    <dbReference type="NCBI Taxonomy" id="395961"/>
    <lineage>
        <taxon>Bacteria</taxon>
        <taxon>Bacillati</taxon>
        <taxon>Cyanobacteriota</taxon>
        <taxon>Cyanophyceae</taxon>
        <taxon>Gomontiellales</taxon>
        <taxon>Cyanothecaceae</taxon>
        <taxon>Cyanothece</taxon>
    </lineage>
</organism>
<feature type="domain" description="DUF2382" evidence="3">
    <location>
        <begin position="180"/>
        <end position="292"/>
    </location>
</feature>
<evidence type="ECO:0008006" key="5">
    <source>
        <dbReference type="Google" id="ProtNLM"/>
    </source>
</evidence>
<accession>B8HN39</accession>
<proteinExistence type="predicted"/>
<dbReference type="eggNOG" id="COG3861">
    <property type="taxonomic scope" value="Bacteria"/>
</dbReference>
<keyword evidence="1" id="KW-0175">Coiled coil</keyword>
<dbReference type="KEGG" id="cyn:Cyan7425_3180"/>
<dbReference type="PANTHER" id="PTHR38463">
    <property type="entry name" value="STRESS RESPONSE PROTEIN YSNF"/>
    <property type="match status" value="1"/>
</dbReference>
<evidence type="ECO:0000256" key="1">
    <source>
        <dbReference type="SAM" id="Coils"/>
    </source>
</evidence>
<feature type="coiled-coil region" evidence="1">
    <location>
        <begin position="264"/>
        <end position="291"/>
    </location>
</feature>
<dbReference type="EMBL" id="CP001344">
    <property type="protein sequence ID" value="ACL45508.1"/>
    <property type="molecule type" value="Genomic_DNA"/>
</dbReference>
<protein>
    <recommendedName>
        <fullName evidence="5">PRC-barrel domain protein</fullName>
    </recommendedName>
</protein>
<dbReference type="InterPro" id="IPR019060">
    <property type="entry name" value="DUF2382"/>
</dbReference>
<dbReference type="STRING" id="395961.Cyan7425_3180"/>
<dbReference type="InterPro" id="IPR027275">
    <property type="entry name" value="PRC-brl_dom"/>
</dbReference>
<dbReference type="Gene3D" id="3.90.50.10">
    <property type="entry name" value="Photosynthetic Reaction Center, subunit H, domain 2"/>
    <property type="match status" value="1"/>
</dbReference>
<reference evidence="4" key="1">
    <citation type="submission" date="2009-01" db="EMBL/GenBank/DDBJ databases">
        <title>Complete sequence of chromosome Cyanothece sp. PCC 7425.</title>
        <authorList>
            <consortium name="US DOE Joint Genome Institute"/>
            <person name="Lucas S."/>
            <person name="Copeland A."/>
            <person name="Lapidus A."/>
            <person name="Glavina del Rio T."/>
            <person name="Dalin E."/>
            <person name="Tice H."/>
            <person name="Bruce D."/>
            <person name="Goodwin L."/>
            <person name="Pitluck S."/>
            <person name="Sims D."/>
            <person name="Meineke L."/>
            <person name="Brettin T."/>
            <person name="Detter J.C."/>
            <person name="Han C."/>
            <person name="Larimer F."/>
            <person name="Land M."/>
            <person name="Hauser L."/>
            <person name="Kyrpides N."/>
            <person name="Ovchinnikova G."/>
            <person name="Liberton M."/>
            <person name="Stoeckel J."/>
            <person name="Banerjee A."/>
            <person name="Singh A."/>
            <person name="Page L."/>
            <person name="Sato H."/>
            <person name="Zhao L."/>
            <person name="Sherman L."/>
            <person name="Pakrasi H."/>
            <person name="Richardson P."/>
        </authorList>
    </citation>
    <scope>NUCLEOTIDE SEQUENCE</scope>
    <source>
        <strain evidence="4">PCC 7425</strain>
    </source>
</reference>
<dbReference type="Pfam" id="PF05239">
    <property type="entry name" value="PRC"/>
    <property type="match status" value="1"/>
</dbReference>
<dbReference type="GO" id="GO:0030077">
    <property type="term" value="C:plasma membrane light-harvesting complex"/>
    <property type="evidence" value="ECO:0007669"/>
    <property type="project" value="InterPro"/>
</dbReference>
<sequence length="304" mass="34755">MPLLKFKDFYPDYKDMANDGGLDIDDLKKFDVYAQGDEKVGSVHDLLVDSRDGRFRYFVVDTGFWIFGKKVLVPVGMARIDHDDRRIFVQGLSRDQVEHLPNFDDLEKVDLDYEERVRGTYRPAGTTGMAPNLASPAQPLVDQPVATPIGDAGTSAYEQGYAYDRDPDLYNLNDRDQQRLKLYQERLIANKQRQRAGEVTIGKHVETETSRVAVPVEREKIVIDRTPVSDQTPIAPDQTAFQDSEVARVEVYEETPDIHKETVVREEVQVRKVAEQEVVQAEDQVRREELDVRTEGNSVIDKRI</sequence>
<dbReference type="HOGENOM" id="CLU_079871_0_0_3"/>
<dbReference type="OrthoDB" id="510842at2"/>
<evidence type="ECO:0000259" key="3">
    <source>
        <dbReference type="Pfam" id="PF09557"/>
    </source>
</evidence>
<evidence type="ECO:0000259" key="2">
    <source>
        <dbReference type="Pfam" id="PF05239"/>
    </source>
</evidence>
<feature type="domain" description="PRC-barrel" evidence="2">
    <location>
        <begin position="23"/>
        <end position="92"/>
    </location>
</feature>
<gene>
    <name evidence="4" type="ordered locus">Cyan7425_3180</name>
</gene>
<evidence type="ECO:0000313" key="4">
    <source>
        <dbReference type="EMBL" id="ACL45508.1"/>
    </source>
</evidence>
<dbReference type="NCBIfam" id="TIGR02271">
    <property type="entry name" value="YsnF/AvaK domain"/>
    <property type="match status" value="1"/>
</dbReference>
<dbReference type="SUPFAM" id="SSF50346">
    <property type="entry name" value="PRC-barrel domain"/>
    <property type="match status" value="1"/>
</dbReference>
<dbReference type="Pfam" id="PF09557">
    <property type="entry name" value="DUF2382"/>
    <property type="match status" value="1"/>
</dbReference>
<dbReference type="InterPro" id="IPR011033">
    <property type="entry name" value="PRC_barrel-like_sf"/>
</dbReference>
<dbReference type="GO" id="GO:0019684">
    <property type="term" value="P:photosynthesis, light reaction"/>
    <property type="evidence" value="ECO:0007669"/>
    <property type="project" value="InterPro"/>
</dbReference>
<dbReference type="PANTHER" id="PTHR38463:SF1">
    <property type="entry name" value="STRESS RESPONSE PROTEIN YSNF"/>
    <property type="match status" value="1"/>
</dbReference>
<dbReference type="InterPro" id="IPR052967">
    <property type="entry name" value="Stress_Response_Assoc"/>
</dbReference>
<dbReference type="AlphaFoldDB" id="B8HN39"/>
<name>B8HN39_CYAP4</name>
<dbReference type="InterPro" id="IPR014747">
    <property type="entry name" value="Bac_photo_RC_H_C"/>
</dbReference>